<dbReference type="PANTHER" id="PTHR24340:SF41">
    <property type="entry name" value="MUSCLE-SPECIFIC HOMEOBOX PROTEIN TINMAN-RELATED"/>
    <property type="match status" value="1"/>
</dbReference>
<evidence type="ECO:0000256" key="7">
    <source>
        <dbReference type="RuleBase" id="RU000682"/>
    </source>
</evidence>
<dbReference type="PROSITE" id="PS50071">
    <property type="entry name" value="HOMEOBOX_2"/>
    <property type="match status" value="1"/>
</dbReference>
<evidence type="ECO:0000256" key="4">
    <source>
        <dbReference type="ARBA" id="ARBA00023155"/>
    </source>
</evidence>
<feature type="region of interest" description="Disordered" evidence="8">
    <location>
        <begin position="279"/>
        <end position="314"/>
    </location>
</feature>
<dbReference type="WBParaSite" id="maker-PairedContig_1401-snap-gene-0.2-mRNA-1">
    <property type="protein sequence ID" value="maker-PairedContig_1401-snap-gene-0.2-mRNA-1"/>
    <property type="gene ID" value="maker-PairedContig_1401-snap-gene-0.2"/>
</dbReference>
<name>A0A1I8EDM6_WUCBA</name>
<dbReference type="AlphaFoldDB" id="A0A1I8EDM6"/>
<dbReference type="FunFam" id="1.10.10.60:FF:000678">
    <property type="entry name" value="C. Elegans Homeobox"/>
    <property type="match status" value="1"/>
</dbReference>
<evidence type="ECO:0000256" key="1">
    <source>
        <dbReference type="ARBA" id="ARBA00004123"/>
    </source>
</evidence>
<dbReference type="GO" id="GO:0000981">
    <property type="term" value="F:DNA-binding transcription factor activity, RNA polymerase II-specific"/>
    <property type="evidence" value="ECO:0007669"/>
    <property type="project" value="InterPro"/>
</dbReference>
<feature type="DNA-binding region" description="Homeobox" evidence="6">
    <location>
        <begin position="221"/>
        <end position="280"/>
    </location>
</feature>
<dbReference type="InterPro" id="IPR050394">
    <property type="entry name" value="Homeobox_NK-like"/>
</dbReference>
<dbReference type="Gene3D" id="1.10.10.60">
    <property type="entry name" value="Homeodomain-like"/>
    <property type="match status" value="1"/>
</dbReference>
<feature type="region of interest" description="Disordered" evidence="8">
    <location>
        <begin position="1"/>
        <end position="52"/>
    </location>
</feature>
<dbReference type="SMART" id="SM00389">
    <property type="entry name" value="HOX"/>
    <property type="match status" value="1"/>
</dbReference>
<dbReference type="PRINTS" id="PR00024">
    <property type="entry name" value="HOMEOBOX"/>
</dbReference>
<dbReference type="GO" id="GO:0005634">
    <property type="term" value="C:nucleus"/>
    <property type="evidence" value="ECO:0007669"/>
    <property type="project" value="UniProtKB-SubCell"/>
</dbReference>
<dbReference type="SUPFAM" id="SSF46689">
    <property type="entry name" value="Homeodomain-like"/>
    <property type="match status" value="1"/>
</dbReference>
<evidence type="ECO:0000259" key="9">
    <source>
        <dbReference type="PROSITE" id="PS50071"/>
    </source>
</evidence>
<keyword evidence="3 6" id="KW-0238">DNA-binding</keyword>
<feature type="compositionally biased region" description="Polar residues" evidence="8">
    <location>
        <begin position="296"/>
        <end position="310"/>
    </location>
</feature>
<protein>
    <submittedName>
        <fullName evidence="10">Homeobox domain-containing protein</fullName>
    </submittedName>
</protein>
<evidence type="ECO:0000256" key="3">
    <source>
        <dbReference type="ARBA" id="ARBA00023125"/>
    </source>
</evidence>
<keyword evidence="5 6" id="KW-0539">Nucleus</keyword>
<keyword evidence="2" id="KW-0217">Developmental protein</keyword>
<evidence type="ECO:0000256" key="2">
    <source>
        <dbReference type="ARBA" id="ARBA00022473"/>
    </source>
</evidence>
<dbReference type="PANTHER" id="PTHR24340">
    <property type="entry name" value="HOMEOBOX PROTEIN NKX"/>
    <property type="match status" value="1"/>
</dbReference>
<feature type="compositionally biased region" description="Basic and acidic residues" evidence="8">
    <location>
        <begin position="279"/>
        <end position="295"/>
    </location>
</feature>
<dbReference type="CDD" id="cd00086">
    <property type="entry name" value="homeodomain"/>
    <property type="match status" value="1"/>
</dbReference>
<sequence length="403" mass="45059">MLMKDEEKTEKEEEVEKEEKIKEEEEMEEEEEEEEEEEGKEEEEEKKKKEVKKEEWMRGILFNIYLKRMMYRHVLGIARVHQRLLKMAANSASGSITSLEASPVGFSGYRPTNSTIHSVTGTGSSNSGMGTVATHGGAATASSAFSASPYLTGHFGNSYQPAPDFSSYVTNAPSAAGWYGTHDPRLVPRLGSSFGLNCGINPAHAAMQGLQLPLSGHVGSRRKRRVLFSQNQVYELERRFRASKYLTAPEREALANSIGLSATQVKIWFQNHRYKCKRQEKERKMTDGNRGREESQSPGPSRTPTPLDSSSIDKKMNVSILVKDGKRCDNAHAVTGAVPDSNQEHLLNLSALPDGIPDLKNQFYQQAMCQPSNMYQQGAFPFPPFGAQPYPTAQNPYYPYYAK</sequence>
<dbReference type="PRINTS" id="PR00031">
    <property type="entry name" value="HTHREPRESSR"/>
</dbReference>
<evidence type="ECO:0000256" key="8">
    <source>
        <dbReference type="SAM" id="MobiDB-lite"/>
    </source>
</evidence>
<proteinExistence type="predicted"/>
<feature type="compositionally biased region" description="Acidic residues" evidence="8">
    <location>
        <begin position="24"/>
        <end position="44"/>
    </location>
</feature>
<dbReference type="GO" id="GO:0000978">
    <property type="term" value="F:RNA polymerase II cis-regulatory region sequence-specific DNA binding"/>
    <property type="evidence" value="ECO:0007669"/>
    <property type="project" value="TreeGrafter"/>
</dbReference>
<comment type="subcellular location">
    <subcellularLocation>
        <location evidence="1 6 7">Nucleus</location>
    </subcellularLocation>
</comment>
<evidence type="ECO:0000313" key="10">
    <source>
        <dbReference type="WBParaSite" id="maker-PairedContig_1401-snap-gene-0.2-mRNA-1"/>
    </source>
</evidence>
<dbReference type="GO" id="GO:0030154">
    <property type="term" value="P:cell differentiation"/>
    <property type="evidence" value="ECO:0007669"/>
    <property type="project" value="TreeGrafter"/>
</dbReference>
<dbReference type="InterPro" id="IPR009057">
    <property type="entry name" value="Homeodomain-like_sf"/>
</dbReference>
<dbReference type="InterPro" id="IPR000047">
    <property type="entry name" value="HTH_motif"/>
</dbReference>
<feature type="domain" description="Homeobox" evidence="9">
    <location>
        <begin position="219"/>
        <end position="279"/>
    </location>
</feature>
<dbReference type="InterPro" id="IPR001356">
    <property type="entry name" value="HD"/>
</dbReference>
<dbReference type="STRING" id="6293.A0A1I8EDM6"/>
<keyword evidence="4 6" id="KW-0371">Homeobox</keyword>
<dbReference type="Pfam" id="PF00046">
    <property type="entry name" value="Homeodomain"/>
    <property type="match status" value="1"/>
</dbReference>
<evidence type="ECO:0000256" key="5">
    <source>
        <dbReference type="ARBA" id="ARBA00023242"/>
    </source>
</evidence>
<dbReference type="InterPro" id="IPR017970">
    <property type="entry name" value="Homeobox_CS"/>
</dbReference>
<reference evidence="10" key="1">
    <citation type="submission" date="2016-11" db="UniProtKB">
        <authorList>
            <consortium name="WormBaseParasite"/>
        </authorList>
    </citation>
    <scope>IDENTIFICATION</scope>
    <source>
        <strain evidence="10">pt0022</strain>
    </source>
</reference>
<feature type="compositionally biased region" description="Basic and acidic residues" evidence="8">
    <location>
        <begin position="1"/>
        <end position="11"/>
    </location>
</feature>
<organism evidence="10">
    <name type="scientific">Wuchereria bancrofti</name>
    <dbReference type="NCBI Taxonomy" id="6293"/>
    <lineage>
        <taxon>Eukaryota</taxon>
        <taxon>Metazoa</taxon>
        <taxon>Ecdysozoa</taxon>
        <taxon>Nematoda</taxon>
        <taxon>Chromadorea</taxon>
        <taxon>Rhabditida</taxon>
        <taxon>Spirurina</taxon>
        <taxon>Spiruromorpha</taxon>
        <taxon>Filarioidea</taxon>
        <taxon>Onchocercidae</taxon>
        <taxon>Wuchereria</taxon>
    </lineage>
</organism>
<dbReference type="InterPro" id="IPR020479">
    <property type="entry name" value="HD_metazoa"/>
</dbReference>
<evidence type="ECO:0000256" key="6">
    <source>
        <dbReference type="PROSITE-ProRule" id="PRU00108"/>
    </source>
</evidence>
<accession>A0A1I8EDM6</accession>
<dbReference type="PROSITE" id="PS00027">
    <property type="entry name" value="HOMEOBOX_1"/>
    <property type="match status" value="1"/>
</dbReference>